<feature type="transmembrane region" description="Helical" evidence="6">
    <location>
        <begin position="110"/>
        <end position="128"/>
    </location>
</feature>
<comment type="subcellular location">
    <subcellularLocation>
        <location evidence="1">Membrane</location>
        <topology evidence="1">Multi-pass membrane protein</topology>
    </subcellularLocation>
</comment>
<evidence type="ECO:0000313" key="7">
    <source>
        <dbReference type="EMBL" id="SDL32860.1"/>
    </source>
</evidence>
<dbReference type="PANTHER" id="PTHR11101">
    <property type="entry name" value="PHOSPHATE TRANSPORTER"/>
    <property type="match status" value="1"/>
</dbReference>
<feature type="transmembrane region" description="Helical" evidence="6">
    <location>
        <begin position="6"/>
        <end position="23"/>
    </location>
</feature>
<name>A0A1G9J5S4_9ACTN</name>
<keyword evidence="2" id="KW-0813">Transport</keyword>
<evidence type="ECO:0000256" key="5">
    <source>
        <dbReference type="ARBA" id="ARBA00023136"/>
    </source>
</evidence>
<feature type="transmembrane region" description="Helical" evidence="6">
    <location>
        <begin position="227"/>
        <end position="248"/>
    </location>
</feature>
<feature type="transmembrane region" description="Helical" evidence="6">
    <location>
        <begin position="81"/>
        <end position="103"/>
    </location>
</feature>
<evidence type="ECO:0000256" key="3">
    <source>
        <dbReference type="ARBA" id="ARBA00022692"/>
    </source>
</evidence>
<dbReference type="OrthoDB" id="9779554at2"/>
<evidence type="ECO:0000313" key="8">
    <source>
        <dbReference type="Proteomes" id="UP000198662"/>
    </source>
</evidence>
<gene>
    <name evidence="7" type="ORF">SAMN05216298_3439</name>
</gene>
<keyword evidence="8" id="KW-1185">Reference proteome</keyword>
<evidence type="ECO:0000256" key="2">
    <source>
        <dbReference type="ARBA" id="ARBA00022448"/>
    </source>
</evidence>
<feature type="transmembrane region" description="Helical" evidence="6">
    <location>
        <begin position="314"/>
        <end position="335"/>
    </location>
</feature>
<dbReference type="RefSeq" id="WP_091051817.1">
    <property type="nucleotide sequence ID" value="NZ_FNGF01000005.1"/>
</dbReference>
<sequence>MDSVTIAVFLCIAAALLFGYTNGFHDSANAIATSISTRALKPRVALGMAAIGNFVGAHLGAKVAKTVAEGLVVLPTGIEGLLIVMSGLLGAITWNFITWYFGLPTSSSHSLFGGIVGATMAGGLIITGNMNDWVLWSGIVDKIVLPTIISPVVGFALGFLVMIAVYWVFRRGRPDKLNRGFRHAQTVSAAAMALGHGMQDAAKIIGVIVLALYVGGIQDDATHIPQWVYWVAAAVMAAGTYAGGWRIIKTLGRRIIDLGPPQGFAAETVASAVLYANTWLLGAPISTTHTITSAIMGVGSTGGRRAVRWGVARSIVIAWIITFPIAALVGALFYLPIQLLG</sequence>
<keyword evidence="3 6" id="KW-0812">Transmembrane</keyword>
<evidence type="ECO:0000256" key="1">
    <source>
        <dbReference type="ARBA" id="ARBA00004141"/>
    </source>
</evidence>
<reference evidence="8" key="1">
    <citation type="submission" date="2016-10" db="EMBL/GenBank/DDBJ databases">
        <authorList>
            <person name="Varghese N."/>
            <person name="Submissions S."/>
        </authorList>
    </citation>
    <scope>NUCLEOTIDE SEQUENCE [LARGE SCALE GENOMIC DNA]</scope>
    <source>
        <strain evidence="8">CGMCC 4.3147</strain>
    </source>
</reference>
<proteinExistence type="predicted"/>
<dbReference type="STRING" id="380244.SAMN05216298_3439"/>
<dbReference type="Proteomes" id="UP000198662">
    <property type="component" value="Unassembled WGS sequence"/>
</dbReference>
<organism evidence="7 8">
    <name type="scientific">Glycomyces sambucus</name>
    <dbReference type="NCBI Taxonomy" id="380244"/>
    <lineage>
        <taxon>Bacteria</taxon>
        <taxon>Bacillati</taxon>
        <taxon>Actinomycetota</taxon>
        <taxon>Actinomycetes</taxon>
        <taxon>Glycomycetales</taxon>
        <taxon>Glycomycetaceae</taxon>
        <taxon>Glycomyces</taxon>
    </lineage>
</organism>
<dbReference type="PANTHER" id="PTHR11101:SF80">
    <property type="entry name" value="PHOSPHATE TRANSPORTER"/>
    <property type="match status" value="1"/>
</dbReference>
<dbReference type="AlphaFoldDB" id="A0A1G9J5S4"/>
<feature type="transmembrane region" description="Helical" evidence="6">
    <location>
        <begin position="148"/>
        <end position="169"/>
    </location>
</feature>
<feature type="transmembrane region" description="Helical" evidence="6">
    <location>
        <begin position="190"/>
        <end position="215"/>
    </location>
</feature>
<dbReference type="GO" id="GO:0016020">
    <property type="term" value="C:membrane"/>
    <property type="evidence" value="ECO:0007669"/>
    <property type="project" value="UniProtKB-SubCell"/>
</dbReference>
<protein>
    <submittedName>
        <fullName evidence="7">Inorganic phosphate transporter, PiT family</fullName>
    </submittedName>
</protein>
<keyword evidence="4 6" id="KW-1133">Transmembrane helix</keyword>
<evidence type="ECO:0000256" key="4">
    <source>
        <dbReference type="ARBA" id="ARBA00022989"/>
    </source>
</evidence>
<dbReference type="GO" id="GO:0035435">
    <property type="term" value="P:phosphate ion transmembrane transport"/>
    <property type="evidence" value="ECO:0007669"/>
    <property type="project" value="TreeGrafter"/>
</dbReference>
<accession>A0A1G9J5S4</accession>
<evidence type="ECO:0000256" key="6">
    <source>
        <dbReference type="SAM" id="Phobius"/>
    </source>
</evidence>
<dbReference type="GO" id="GO:0005315">
    <property type="term" value="F:phosphate transmembrane transporter activity"/>
    <property type="evidence" value="ECO:0007669"/>
    <property type="project" value="InterPro"/>
</dbReference>
<keyword evidence="5 6" id="KW-0472">Membrane</keyword>
<dbReference type="Pfam" id="PF01384">
    <property type="entry name" value="PHO4"/>
    <property type="match status" value="2"/>
</dbReference>
<dbReference type="EMBL" id="FNGF01000005">
    <property type="protein sequence ID" value="SDL32860.1"/>
    <property type="molecule type" value="Genomic_DNA"/>
</dbReference>
<dbReference type="InterPro" id="IPR001204">
    <property type="entry name" value="Phos_transporter"/>
</dbReference>
<feature type="transmembrane region" description="Helical" evidence="6">
    <location>
        <begin position="44"/>
        <end position="61"/>
    </location>
</feature>